<dbReference type="GO" id="GO:0019843">
    <property type="term" value="F:rRNA binding"/>
    <property type="evidence" value="ECO:0007669"/>
    <property type="project" value="UniProtKB-KW"/>
</dbReference>
<keyword evidence="8" id="KW-0694">RNA-binding</keyword>
<keyword evidence="7" id="KW-0699">rRNA-binding</keyword>
<dbReference type="GO" id="GO:0032040">
    <property type="term" value="C:small-subunit processome"/>
    <property type="evidence" value="ECO:0007669"/>
    <property type="project" value="TreeGrafter"/>
</dbReference>
<dbReference type="GO" id="GO:0070037">
    <property type="term" value="F:rRNA (pseudouridine) methyltransferase activity"/>
    <property type="evidence" value="ECO:0007669"/>
    <property type="project" value="InterPro"/>
</dbReference>
<protein>
    <submittedName>
        <fullName evidence="9">Ribosomal RNA small subunit methyltransferase NEP1</fullName>
    </submittedName>
</protein>
<name>A0A6G1SFZ7_9ACAR</name>
<dbReference type="GO" id="GO:0070475">
    <property type="term" value="P:rRNA base methylation"/>
    <property type="evidence" value="ECO:0007669"/>
    <property type="project" value="InterPro"/>
</dbReference>
<dbReference type="SUPFAM" id="SSF75217">
    <property type="entry name" value="alpha/beta knot"/>
    <property type="match status" value="1"/>
</dbReference>
<gene>
    <name evidence="9" type="primary">EMG1</name>
    <name evidence="9" type="ORF">g.12014</name>
</gene>
<reference evidence="9" key="1">
    <citation type="submission" date="2018-10" db="EMBL/GenBank/DDBJ databases">
        <title>Transcriptome assembly of Aceria tosichella (Wheat curl mite) Type 2.</title>
        <authorList>
            <person name="Scully E.D."/>
            <person name="Geib S.M."/>
            <person name="Palmer N.A."/>
            <person name="Gupta A.K."/>
            <person name="Sarath G."/>
            <person name="Tatineni S."/>
        </authorList>
    </citation>
    <scope>NUCLEOTIDE SEQUENCE</scope>
    <source>
        <strain evidence="9">LincolnNE</strain>
    </source>
</reference>
<sequence length="202" mass="23639">MDREFNLIIVLEELEGNKQNWTILHQCLLMLFDSPINHAGLLEVYIKLFKDSRVIKLHKEVRIPRTFKRFEQLFINFLNGCDMPLVQTKDGPARLFQFITKPMEKILPNNCVTYRIANLTSRVRNPAFLTTPVERYHREVIFIEFGPVDFNFLGNSRELEYEIKVKDKNPPTGTYSISHYPLSPSLTCVKVLTAFEKALEIF</sequence>
<proteinExistence type="inferred from homology"/>
<evidence type="ECO:0000256" key="1">
    <source>
        <dbReference type="ARBA" id="ARBA00008115"/>
    </source>
</evidence>
<evidence type="ECO:0000313" key="9">
    <source>
        <dbReference type="EMBL" id="MDE49087.1"/>
    </source>
</evidence>
<dbReference type="InterPro" id="IPR029026">
    <property type="entry name" value="tRNA_m1G_MTases_N"/>
</dbReference>
<dbReference type="PANTHER" id="PTHR12636:SF5">
    <property type="entry name" value="RIBOSOMAL RNA SMALL SUBUNIT METHYLTRANSFERASE NEP1"/>
    <property type="match status" value="1"/>
</dbReference>
<keyword evidence="6" id="KW-0949">S-adenosyl-L-methionine</keyword>
<dbReference type="Gene3D" id="3.40.1280.10">
    <property type="match status" value="1"/>
</dbReference>
<keyword evidence="3" id="KW-0698">rRNA processing</keyword>
<dbReference type="InterPro" id="IPR029028">
    <property type="entry name" value="Alpha/beta_knot_MTases"/>
</dbReference>
<evidence type="ECO:0000256" key="5">
    <source>
        <dbReference type="ARBA" id="ARBA00022679"/>
    </source>
</evidence>
<dbReference type="Pfam" id="PF03587">
    <property type="entry name" value="EMG1"/>
    <property type="match status" value="1"/>
</dbReference>
<evidence type="ECO:0000256" key="7">
    <source>
        <dbReference type="ARBA" id="ARBA00022730"/>
    </source>
</evidence>
<evidence type="ECO:0000256" key="3">
    <source>
        <dbReference type="ARBA" id="ARBA00022552"/>
    </source>
</evidence>
<evidence type="ECO:0000256" key="8">
    <source>
        <dbReference type="ARBA" id="ARBA00022884"/>
    </source>
</evidence>
<keyword evidence="5 9" id="KW-0808">Transferase</keyword>
<dbReference type="InterPro" id="IPR005304">
    <property type="entry name" value="Rbsml_bgen_MeTrfase_EMG1/NEP1"/>
</dbReference>
<evidence type="ECO:0000256" key="2">
    <source>
        <dbReference type="ARBA" id="ARBA00022517"/>
    </source>
</evidence>
<dbReference type="AlphaFoldDB" id="A0A6G1SFZ7"/>
<dbReference type="PANTHER" id="PTHR12636">
    <property type="entry name" value="NEP1/MRA1"/>
    <property type="match status" value="1"/>
</dbReference>
<comment type="similarity">
    <text evidence="1">Belongs to the class IV-like SAM-binding methyltransferase superfamily. RNA methyltransferase NEP1 family.</text>
</comment>
<evidence type="ECO:0000256" key="4">
    <source>
        <dbReference type="ARBA" id="ARBA00022603"/>
    </source>
</evidence>
<accession>A0A6G1SFZ7</accession>
<keyword evidence="2" id="KW-0690">Ribosome biogenesis</keyword>
<keyword evidence="4 9" id="KW-0489">Methyltransferase</keyword>
<evidence type="ECO:0000256" key="6">
    <source>
        <dbReference type="ARBA" id="ARBA00022691"/>
    </source>
</evidence>
<dbReference type="EMBL" id="GGYP01004316">
    <property type="protein sequence ID" value="MDE49087.1"/>
    <property type="molecule type" value="Transcribed_RNA"/>
</dbReference>
<organism evidence="9">
    <name type="scientific">Aceria tosichella</name>
    <name type="common">wheat curl mite</name>
    <dbReference type="NCBI Taxonomy" id="561515"/>
    <lineage>
        <taxon>Eukaryota</taxon>
        <taxon>Metazoa</taxon>
        <taxon>Ecdysozoa</taxon>
        <taxon>Arthropoda</taxon>
        <taxon>Chelicerata</taxon>
        <taxon>Arachnida</taxon>
        <taxon>Acari</taxon>
        <taxon>Acariformes</taxon>
        <taxon>Trombidiformes</taxon>
        <taxon>Prostigmata</taxon>
        <taxon>Eupodina</taxon>
        <taxon>Eriophyoidea</taxon>
        <taxon>Eriophyidae</taxon>
        <taxon>Eriophyinae</taxon>
        <taxon>Aceriini</taxon>
        <taxon>Aceria</taxon>
    </lineage>
</organism>